<dbReference type="OrthoDB" id="75169at2759"/>
<dbReference type="EMBL" id="CAJPIZ010003770">
    <property type="protein sequence ID" value="CAG2106777.1"/>
    <property type="molecule type" value="Genomic_DNA"/>
</dbReference>
<dbReference type="GO" id="GO:0003676">
    <property type="term" value="F:nucleic acid binding"/>
    <property type="evidence" value="ECO:0007669"/>
    <property type="project" value="InterPro"/>
</dbReference>
<dbReference type="AlphaFoldDB" id="A0A7R9PZT0"/>
<evidence type="ECO:0000313" key="2">
    <source>
        <dbReference type="EMBL" id="CAD7626347.1"/>
    </source>
</evidence>
<gene>
    <name evidence="2" type="ORF">OSB1V03_LOCUS6780</name>
</gene>
<protein>
    <recommendedName>
        <fullName evidence="1">R3H-associated N-terminal domain-containing protein</fullName>
    </recommendedName>
</protein>
<dbReference type="InterPro" id="IPR025952">
    <property type="entry name" value="R3H-assoc_dom"/>
</dbReference>
<dbReference type="Pfam" id="PF13902">
    <property type="entry name" value="R3H-assoc"/>
    <property type="match status" value="1"/>
</dbReference>
<dbReference type="EMBL" id="OC858345">
    <property type="protein sequence ID" value="CAD7626347.1"/>
    <property type="molecule type" value="Genomic_DNA"/>
</dbReference>
<reference evidence="2" key="1">
    <citation type="submission" date="2020-11" db="EMBL/GenBank/DDBJ databases">
        <authorList>
            <person name="Tran Van P."/>
        </authorList>
    </citation>
    <scope>NUCLEOTIDE SEQUENCE</scope>
</reference>
<name>A0A7R9PZT0_9ACAR</name>
<proteinExistence type="predicted"/>
<sequence>MGVIRHFNANLSNDSDLIEDILDNLLDGNDSEVEGVVEGSGVRRRRDNRNRLRRSRLLRPEPTFRALGLRGKGRKKHRRYADSNLLSQQYESLSDGEELNDISIYDFIPQTVSAFAQILLKEDNMKALNDIINCTEDQQNQLLAQMTKKRSRAQSERKATDDDITDGRIRETAFNADQCFKRIDSDLKSTLKKKHLPLGVLASIEEEILKFFSKNPLQTYRSCLQDGYRRLLLHACCQYLDLKCLSFDSNGERWSRVNNPNKYFSQPSVMLTEYLENRFATS</sequence>
<evidence type="ECO:0000313" key="3">
    <source>
        <dbReference type="Proteomes" id="UP000759131"/>
    </source>
</evidence>
<dbReference type="SUPFAM" id="SSF82708">
    <property type="entry name" value="R3H domain"/>
    <property type="match status" value="1"/>
</dbReference>
<dbReference type="PANTHER" id="PTHR32019:SF2">
    <property type="entry name" value="R3H DOMAIN-CONTAINING PROTEIN 4"/>
    <property type="match status" value="1"/>
</dbReference>
<organism evidence="2">
    <name type="scientific">Medioppia subpectinata</name>
    <dbReference type="NCBI Taxonomy" id="1979941"/>
    <lineage>
        <taxon>Eukaryota</taxon>
        <taxon>Metazoa</taxon>
        <taxon>Ecdysozoa</taxon>
        <taxon>Arthropoda</taxon>
        <taxon>Chelicerata</taxon>
        <taxon>Arachnida</taxon>
        <taxon>Acari</taxon>
        <taxon>Acariformes</taxon>
        <taxon>Sarcoptiformes</taxon>
        <taxon>Oribatida</taxon>
        <taxon>Brachypylina</taxon>
        <taxon>Oppioidea</taxon>
        <taxon>Oppiidae</taxon>
        <taxon>Medioppia</taxon>
    </lineage>
</organism>
<dbReference type="Gene3D" id="3.30.1370.50">
    <property type="entry name" value="R3H-like domain"/>
    <property type="match status" value="1"/>
</dbReference>
<keyword evidence="3" id="KW-1185">Reference proteome</keyword>
<feature type="domain" description="R3H-associated N-terminal" evidence="1">
    <location>
        <begin position="70"/>
        <end position="193"/>
    </location>
</feature>
<dbReference type="Proteomes" id="UP000759131">
    <property type="component" value="Unassembled WGS sequence"/>
</dbReference>
<dbReference type="PANTHER" id="PTHR32019">
    <property type="entry name" value="R3H DOMAIN-CONTAINING PROTEIN 4"/>
    <property type="match status" value="1"/>
</dbReference>
<accession>A0A7R9PZT0</accession>
<dbReference type="InterPro" id="IPR039629">
    <property type="entry name" value="R3HDM4"/>
</dbReference>
<evidence type="ECO:0000259" key="1">
    <source>
        <dbReference type="Pfam" id="PF13902"/>
    </source>
</evidence>
<dbReference type="InterPro" id="IPR036867">
    <property type="entry name" value="R3H_dom_sf"/>
</dbReference>